<dbReference type="EMBL" id="JAEHNZ010000003">
    <property type="protein sequence ID" value="MBK0396684.1"/>
    <property type="molecule type" value="Genomic_DNA"/>
</dbReference>
<gene>
    <name evidence="2" type="ORF">JDW22_08910</name>
</gene>
<evidence type="ECO:0000256" key="1">
    <source>
        <dbReference type="SAM" id="SignalP"/>
    </source>
</evidence>
<dbReference type="RefSeq" id="WP_200522765.1">
    <property type="nucleotide sequence ID" value="NZ_JAEHNZ010000003.1"/>
</dbReference>
<feature type="chain" id="PRO_5047289375" evidence="1">
    <location>
        <begin position="23"/>
        <end position="130"/>
    </location>
</feature>
<protein>
    <submittedName>
        <fullName evidence="2">Uncharacterized protein</fullName>
    </submittedName>
</protein>
<keyword evidence="3" id="KW-1185">Reference proteome</keyword>
<name>A0ABS1BTV5_9NEIS</name>
<reference evidence="2 3" key="1">
    <citation type="journal article" date="2021" name="Pathogens">
        <title>Isolation and Characterization of Kingella bonacorsii sp. nov., A Novel Kingella Species Detected in a Stable Periodontitis Subject.</title>
        <authorList>
            <person name="Antezack A."/>
            <person name="Boxberger M."/>
            <person name="Rolland C."/>
            <person name="Monnet-Corti V."/>
            <person name="La Scola B."/>
        </authorList>
    </citation>
    <scope>NUCLEOTIDE SEQUENCE [LARGE SCALE GENOMIC DNA]</scope>
    <source>
        <strain evidence="2 3">Marseille-Q4569</strain>
    </source>
</reference>
<dbReference type="Proteomes" id="UP000614058">
    <property type="component" value="Unassembled WGS sequence"/>
</dbReference>
<comment type="caution">
    <text evidence="2">The sequence shown here is derived from an EMBL/GenBank/DDBJ whole genome shotgun (WGS) entry which is preliminary data.</text>
</comment>
<evidence type="ECO:0000313" key="2">
    <source>
        <dbReference type="EMBL" id="MBK0396684.1"/>
    </source>
</evidence>
<evidence type="ECO:0000313" key="3">
    <source>
        <dbReference type="Proteomes" id="UP000614058"/>
    </source>
</evidence>
<sequence>MTNQRLICLSLAAVSLGLLMLAADMYRDDAAVRDRMDYLIAETEAYRRSHRLQSDSLADALRRKRSSVPDTSSECAFYDPKLPGRGDCYFTPLPNNGYALTVIGRHYGAVYDSETGRIRTGNAYTAAWGD</sequence>
<feature type="signal peptide" evidence="1">
    <location>
        <begin position="1"/>
        <end position="22"/>
    </location>
</feature>
<accession>A0ABS1BTV5</accession>
<proteinExistence type="predicted"/>
<organism evidence="2 3">
    <name type="scientific">Kingella bonacorsii</name>
    <dbReference type="NCBI Taxonomy" id="2796361"/>
    <lineage>
        <taxon>Bacteria</taxon>
        <taxon>Pseudomonadati</taxon>
        <taxon>Pseudomonadota</taxon>
        <taxon>Betaproteobacteria</taxon>
        <taxon>Neisseriales</taxon>
        <taxon>Neisseriaceae</taxon>
        <taxon>Kingella</taxon>
    </lineage>
</organism>
<keyword evidence="1" id="KW-0732">Signal</keyword>